<dbReference type="SUPFAM" id="SSF51556">
    <property type="entry name" value="Metallo-dependent hydrolases"/>
    <property type="match status" value="1"/>
</dbReference>
<dbReference type="Proteomes" id="UP000234206">
    <property type="component" value="Unassembled WGS sequence"/>
</dbReference>
<feature type="domain" description="Amidohydrolase-related" evidence="1">
    <location>
        <begin position="115"/>
        <end position="343"/>
    </location>
</feature>
<dbReference type="GO" id="GO:0016787">
    <property type="term" value="F:hydrolase activity"/>
    <property type="evidence" value="ECO:0007669"/>
    <property type="project" value="UniProtKB-KW"/>
</dbReference>
<dbReference type="OrthoDB" id="8244441at2"/>
<dbReference type="AlphaFoldDB" id="A0A2I1PB22"/>
<dbReference type="Gene3D" id="3.20.20.140">
    <property type="entry name" value="Metal-dependent hydrolases"/>
    <property type="match status" value="1"/>
</dbReference>
<protein>
    <submittedName>
        <fullName evidence="2">Amidohydrolase</fullName>
    </submittedName>
</protein>
<proteinExistence type="predicted"/>
<gene>
    <name evidence="2" type="ORF">CYJ76_05975</name>
</gene>
<sequence length="350" mass="38350">MEDLLTESDAPAPAGTTFFDTQLGFAVRRECAPVLDLPPFAVPEDYVARRADLGAAEVNRRLLRAAGIGTYVIETGHRSDEILTPEQMAEVTGAGHAEVVRLEVIAEQVAARVEPADFPAAYRAALDDALRTAVGVKTIAAYRGGLDLDPERPTDDEVVAAVAAWTRCAEGPLRLTDPVLVRFGWWEAVDRQAVVQVHVGYGDPDVDLHRCNPLLMTELFRRTRGTGVRFALLHCYPYHREAGYLAHVFEHVYCDVGLAVNFTGAQSPQVVAESLELTPFHKALFSSDAFGAAELYHLGALLFRRGLGQALSEWGRTAGWPTEEQLRVARMVGSENARRLYRLENPTTGG</sequence>
<dbReference type="InterPro" id="IPR006680">
    <property type="entry name" value="Amidohydro-rel"/>
</dbReference>
<evidence type="ECO:0000313" key="3">
    <source>
        <dbReference type="Proteomes" id="UP000234206"/>
    </source>
</evidence>
<reference evidence="2 3" key="1">
    <citation type="submission" date="2017-12" db="EMBL/GenBank/DDBJ databases">
        <title>Phylogenetic diversity of female urinary microbiome.</title>
        <authorList>
            <person name="Thomas-White K."/>
            <person name="Wolfe A.J."/>
        </authorList>
    </citation>
    <scope>NUCLEOTIDE SEQUENCE [LARGE SCALE GENOMIC DNA]</scope>
    <source>
        <strain evidence="2 3">UMB1298</strain>
    </source>
</reference>
<keyword evidence="2" id="KW-0378">Hydrolase</keyword>
<evidence type="ECO:0000259" key="1">
    <source>
        <dbReference type="Pfam" id="PF04909"/>
    </source>
</evidence>
<dbReference type="PANTHER" id="PTHR43383:SF2">
    <property type="entry name" value="AMIDOHYDROLASE 2 FAMILY PROTEIN"/>
    <property type="match status" value="1"/>
</dbReference>
<comment type="caution">
    <text evidence="2">The sequence shown here is derived from an EMBL/GenBank/DDBJ whole genome shotgun (WGS) entry which is preliminary data.</text>
</comment>
<dbReference type="EMBL" id="PKIZ01000009">
    <property type="protein sequence ID" value="PKZ41835.1"/>
    <property type="molecule type" value="Genomic_DNA"/>
</dbReference>
<dbReference type="Pfam" id="PF04909">
    <property type="entry name" value="Amidohydro_2"/>
    <property type="match status" value="1"/>
</dbReference>
<accession>A0A2I1PB22</accession>
<dbReference type="PANTHER" id="PTHR43383">
    <property type="entry name" value="NODULIN 6"/>
    <property type="match status" value="1"/>
</dbReference>
<dbReference type="InterPro" id="IPR032466">
    <property type="entry name" value="Metal_Hydrolase"/>
</dbReference>
<organism evidence="2 3">
    <name type="scientific">Kytococcus schroeteri</name>
    <dbReference type="NCBI Taxonomy" id="138300"/>
    <lineage>
        <taxon>Bacteria</taxon>
        <taxon>Bacillati</taxon>
        <taxon>Actinomycetota</taxon>
        <taxon>Actinomycetes</taxon>
        <taxon>Micrococcales</taxon>
        <taxon>Kytococcaceae</taxon>
        <taxon>Kytococcus</taxon>
    </lineage>
</organism>
<evidence type="ECO:0000313" key="2">
    <source>
        <dbReference type="EMBL" id="PKZ41835.1"/>
    </source>
</evidence>
<name>A0A2I1PB22_9MICO</name>
<keyword evidence="3" id="KW-1185">Reference proteome</keyword>